<comment type="caution">
    <text evidence="1">The sequence shown here is derived from an EMBL/GenBank/DDBJ whole genome shotgun (WGS) entry which is preliminary data.</text>
</comment>
<dbReference type="OrthoDB" id="16753at2759"/>
<sequence>MYIAQLEDFGIDGSVELTAVEQDLLLEEFGEAEGGLVIGMQLQLLPKTELVQEVEAMVYTCSMVVHRLIVIEKVLI</sequence>
<protein>
    <submittedName>
        <fullName evidence="1">Uncharacterized protein</fullName>
    </submittedName>
</protein>
<accession>A0A9P0JRU0</accession>
<evidence type="ECO:0000313" key="2">
    <source>
        <dbReference type="Proteomes" id="UP001152888"/>
    </source>
</evidence>
<keyword evidence="2" id="KW-1185">Reference proteome</keyword>
<proteinExistence type="predicted"/>
<name>A0A9P0JRU0_ACAOB</name>
<evidence type="ECO:0000313" key="1">
    <source>
        <dbReference type="EMBL" id="CAH1958900.1"/>
    </source>
</evidence>
<dbReference type="EMBL" id="CAKOFQ010006679">
    <property type="protein sequence ID" value="CAH1958900.1"/>
    <property type="molecule type" value="Genomic_DNA"/>
</dbReference>
<gene>
    <name evidence="1" type="ORF">ACAOBT_LOCUS2916</name>
</gene>
<dbReference type="AlphaFoldDB" id="A0A9P0JRU0"/>
<dbReference type="Proteomes" id="UP001152888">
    <property type="component" value="Unassembled WGS sequence"/>
</dbReference>
<reference evidence="1" key="1">
    <citation type="submission" date="2022-03" db="EMBL/GenBank/DDBJ databases">
        <authorList>
            <person name="Sayadi A."/>
        </authorList>
    </citation>
    <scope>NUCLEOTIDE SEQUENCE</scope>
</reference>
<organism evidence="1 2">
    <name type="scientific">Acanthoscelides obtectus</name>
    <name type="common">Bean weevil</name>
    <name type="synonym">Bruchus obtectus</name>
    <dbReference type="NCBI Taxonomy" id="200917"/>
    <lineage>
        <taxon>Eukaryota</taxon>
        <taxon>Metazoa</taxon>
        <taxon>Ecdysozoa</taxon>
        <taxon>Arthropoda</taxon>
        <taxon>Hexapoda</taxon>
        <taxon>Insecta</taxon>
        <taxon>Pterygota</taxon>
        <taxon>Neoptera</taxon>
        <taxon>Endopterygota</taxon>
        <taxon>Coleoptera</taxon>
        <taxon>Polyphaga</taxon>
        <taxon>Cucujiformia</taxon>
        <taxon>Chrysomeloidea</taxon>
        <taxon>Chrysomelidae</taxon>
        <taxon>Bruchinae</taxon>
        <taxon>Bruchini</taxon>
        <taxon>Acanthoscelides</taxon>
    </lineage>
</organism>